<proteinExistence type="predicted"/>
<accession>A0A8S1VCN9</accession>
<protein>
    <submittedName>
        <fullName evidence="2">Uncharacterized protein</fullName>
    </submittedName>
</protein>
<gene>
    <name evidence="2" type="ORF">POCTA_138.1.T0630228</name>
</gene>
<keyword evidence="1" id="KW-0472">Membrane</keyword>
<comment type="caution">
    <text evidence="2">The sequence shown here is derived from an EMBL/GenBank/DDBJ whole genome shotgun (WGS) entry which is preliminary data.</text>
</comment>
<dbReference type="AlphaFoldDB" id="A0A8S1VCN9"/>
<keyword evidence="1" id="KW-1133">Transmembrane helix</keyword>
<dbReference type="EMBL" id="CAJJDP010000062">
    <property type="protein sequence ID" value="CAD8174293.1"/>
    <property type="molecule type" value="Genomic_DNA"/>
</dbReference>
<dbReference type="Proteomes" id="UP000683925">
    <property type="component" value="Unassembled WGS sequence"/>
</dbReference>
<evidence type="ECO:0000313" key="2">
    <source>
        <dbReference type="EMBL" id="CAD8174293.1"/>
    </source>
</evidence>
<name>A0A8S1VCN9_PAROT</name>
<reference evidence="2" key="1">
    <citation type="submission" date="2021-01" db="EMBL/GenBank/DDBJ databases">
        <authorList>
            <consortium name="Genoscope - CEA"/>
            <person name="William W."/>
        </authorList>
    </citation>
    <scope>NUCLEOTIDE SEQUENCE</scope>
</reference>
<evidence type="ECO:0000256" key="1">
    <source>
        <dbReference type="SAM" id="Phobius"/>
    </source>
</evidence>
<feature type="transmembrane region" description="Helical" evidence="1">
    <location>
        <begin position="67"/>
        <end position="86"/>
    </location>
</feature>
<evidence type="ECO:0000313" key="3">
    <source>
        <dbReference type="Proteomes" id="UP000683925"/>
    </source>
</evidence>
<keyword evidence="1" id="KW-0812">Transmembrane</keyword>
<organism evidence="2 3">
    <name type="scientific">Paramecium octaurelia</name>
    <dbReference type="NCBI Taxonomy" id="43137"/>
    <lineage>
        <taxon>Eukaryota</taxon>
        <taxon>Sar</taxon>
        <taxon>Alveolata</taxon>
        <taxon>Ciliophora</taxon>
        <taxon>Intramacronucleata</taxon>
        <taxon>Oligohymenophorea</taxon>
        <taxon>Peniculida</taxon>
        <taxon>Parameciidae</taxon>
        <taxon>Paramecium</taxon>
    </lineage>
</organism>
<sequence length="99" mass="12147">MILRIISFQCLRQFHIFYEIRIIFWKKYLFYIELQDQLEKQIKQVCRSVQEENISISPRKKLENGDLIIMNPISLFSYFLVFYMHIWSGLINILHFKAI</sequence>
<keyword evidence="3" id="KW-1185">Reference proteome</keyword>